<organism evidence="6 7">
    <name type="scientific">Halococcus salifodinae DSM 8989</name>
    <dbReference type="NCBI Taxonomy" id="1227456"/>
    <lineage>
        <taxon>Archaea</taxon>
        <taxon>Methanobacteriati</taxon>
        <taxon>Methanobacteriota</taxon>
        <taxon>Stenosarchaea group</taxon>
        <taxon>Halobacteria</taxon>
        <taxon>Halobacteriales</taxon>
        <taxon>Halococcaceae</taxon>
        <taxon>Halococcus</taxon>
    </lineage>
</organism>
<evidence type="ECO:0000313" key="6">
    <source>
        <dbReference type="EMBL" id="EMA55901.1"/>
    </source>
</evidence>
<dbReference type="Gene3D" id="3.40.50.300">
    <property type="entry name" value="P-loop containing nucleotide triphosphate hydrolases"/>
    <property type="match status" value="1"/>
</dbReference>
<keyword evidence="2" id="KW-0547">Nucleotide-binding</keyword>
<dbReference type="OrthoDB" id="44250at2157"/>
<dbReference type="InterPro" id="IPR003593">
    <property type="entry name" value="AAA+_ATPase"/>
</dbReference>
<dbReference type="GO" id="GO:1903805">
    <property type="term" value="P:L-valine import across plasma membrane"/>
    <property type="evidence" value="ECO:0007669"/>
    <property type="project" value="TreeGrafter"/>
</dbReference>
<sequence length="290" mass="30769">MSTESNADATNDRATNEAQTDESEPDGPTTAEREPQTEAASDAYGPDDGLLVLQNVTKRFGGLTAVDDLSFAVEEGEILGFIGPNGAGKSTTFNCVTGVYPPTAGTVHYDGEDVTGTAAHGMVKRGLARTFQSFRPLEDRSVLDNVALALTPDRLFSLSGFRGGLREQARAICERVGLGDRTELSPSELPHAGLLRLELARALATDPDLLLIDEPFAGLSGGEVEDVSGLLTELREEGLTLVVVDHNMRGLLSLIDRAIVIRFGSKLASGTPEEIRANEEVQEAYLGGGL</sequence>
<dbReference type="GO" id="GO:0016887">
    <property type="term" value="F:ATP hydrolysis activity"/>
    <property type="evidence" value="ECO:0007669"/>
    <property type="project" value="InterPro"/>
</dbReference>
<dbReference type="GO" id="GO:0015188">
    <property type="term" value="F:L-isoleucine transmembrane transporter activity"/>
    <property type="evidence" value="ECO:0007669"/>
    <property type="project" value="TreeGrafter"/>
</dbReference>
<evidence type="ECO:0000256" key="1">
    <source>
        <dbReference type="ARBA" id="ARBA00022448"/>
    </source>
</evidence>
<dbReference type="GO" id="GO:0005886">
    <property type="term" value="C:plasma membrane"/>
    <property type="evidence" value="ECO:0007669"/>
    <property type="project" value="TreeGrafter"/>
</dbReference>
<dbReference type="EMBL" id="AOME01000002">
    <property type="protein sequence ID" value="EMA55901.1"/>
    <property type="molecule type" value="Genomic_DNA"/>
</dbReference>
<evidence type="ECO:0000256" key="4">
    <source>
        <dbReference type="SAM" id="MobiDB-lite"/>
    </source>
</evidence>
<accession>M0NDG4</accession>
<dbReference type="PANTHER" id="PTHR45772">
    <property type="entry name" value="CONSERVED COMPONENT OF ABC TRANSPORTER FOR NATURAL AMINO ACIDS-RELATED"/>
    <property type="match status" value="1"/>
</dbReference>
<dbReference type="RefSeq" id="WP_005038573.1">
    <property type="nucleotide sequence ID" value="NZ_AOME01000002.1"/>
</dbReference>
<dbReference type="InterPro" id="IPR051120">
    <property type="entry name" value="ABC_AA/LPS_Transport"/>
</dbReference>
<name>M0NDG4_9EURY</name>
<evidence type="ECO:0000313" key="7">
    <source>
        <dbReference type="Proteomes" id="UP000011625"/>
    </source>
</evidence>
<evidence type="ECO:0000256" key="3">
    <source>
        <dbReference type="ARBA" id="ARBA00022840"/>
    </source>
</evidence>
<evidence type="ECO:0000256" key="2">
    <source>
        <dbReference type="ARBA" id="ARBA00022741"/>
    </source>
</evidence>
<dbReference type="AlphaFoldDB" id="M0NDG4"/>
<feature type="domain" description="ABC transporter" evidence="5">
    <location>
        <begin position="51"/>
        <end position="288"/>
    </location>
</feature>
<dbReference type="CDD" id="cd03219">
    <property type="entry name" value="ABC_Mj1267_LivG_branched"/>
    <property type="match status" value="1"/>
</dbReference>
<dbReference type="GO" id="GO:0015192">
    <property type="term" value="F:L-phenylalanine transmembrane transporter activity"/>
    <property type="evidence" value="ECO:0007669"/>
    <property type="project" value="TreeGrafter"/>
</dbReference>
<dbReference type="STRING" id="1227456.C450_00225"/>
<dbReference type="InterPro" id="IPR003439">
    <property type="entry name" value="ABC_transporter-like_ATP-bd"/>
</dbReference>
<dbReference type="SMART" id="SM00382">
    <property type="entry name" value="AAA"/>
    <property type="match status" value="1"/>
</dbReference>
<comment type="caution">
    <text evidence="6">The sequence shown here is derived from an EMBL/GenBank/DDBJ whole genome shotgun (WGS) entry which is preliminary data.</text>
</comment>
<dbReference type="SUPFAM" id="SSF52540">
    <property type="entry name" value="P-loop containing nucleoside triphosphate hydrolases"/>
    <property type="match status" value="1"/>
</dbReference>
<dbReference type="GO" id="GO:1903806">
    <property type="term" value="P:L-isoleucine import across plasma membrane"/>
    <property type="evidence" value="ECO:0007669"/>
    <property type="project" value="TreeGrafter"/>
</dbReference>
<dbReference type="GO" id="GO:0005304">
    <property type="term" value="F:L-valine transmembrane transporter activity"/>
    <property type="evidence" value="ECO:0007669"/>
    <property type="project" value="TreeGrafter"/>
</dbReference>
<dbReference type="PANTHER" id="PTHR45772:SF7">
    <property type="entry name" value="AMINO ACID ABC TRANSPORTER ATP-BINDING PROTEIN"/>
    <property type="match status" value="1"/>
</dbReference>
<keyword evidence="7" id="KW-1185">Reference proteome</keyword>
<proteinExistence type="predicted"/>
<keyword evidence="3" id="KW-0067">ATP-binding</keyword>
<dbReference type="InterPro" id="IPR032823">
    <property type="entry name" value="BCA_ABC_TP_C"/>
</dbReference>
<dbReference type="Pfam" id="PF12399">
    <property type="entry name" value="BCA_ABC_TP_C"/>
    <property type="match status" value="1"/>
</dbReference>
<reference evidence="6 7" key="1">
    <citation type="journal article" date="2014" name="PLoS Genet.">
        <title>Phylogenetically driven sequencing of extremely halophilic archaea reveals strategies for static and dynamic osmo-response.</title>
        <authorList>
            <person name="Becker E.A."/>
            <person name="Seitzer P.M."/>
            <person name="Tritt A."/>
            <person name="Larsen D."/>
            <person name="Krusor M."/>
            <person name="Yao A.I."/>
            <person name="Wu D."/>
            <person name="Madern D."/>
            <person name="Eisen J.A."/>
            <person name="Darling A.E."/>
            <person name="Facciotti M.T."/>
        </authorList>
    </citation>
    <scope>NUCLEOTIDE SEQUENCE [LARGE SCALE GENOMIC DNA]</scope>
    <source>
        <strain evidence="6 7">DSM 8989</strain>
    </source>
</reference>
<evidence type="ECO:0000259" key="5">
    <source>
        <dbReference type="PROSITE" id="PS50893"/>
    </source>
</evidence>
<dbReference type="InterPro" id="IPR027417">
    <property type="entry name" value="P-loop_NTPase"/>
</dbReference>
<protein>
    <submittedName>
        <fullName evidence="6">ABC transporter</fullName>
    </submittedName>
</protein>
<dbReference type="PROSITE" id="PS50893">
    <property type="entry name" value="ABC_TRANSPORTER_2"/>
    <property type="match status" value="1"/>
</dbReference>
<dbReference type="Pfam" id="PF00005">
    <property type="entry name" value="ABC_tran"/>
    <property type="match status" value="1"/>
</dbReference>
<dbReference type="GO" id="GO:0015808">
    <property type="term" value="P:L-alanine transport"/>
    <property type="evidence" value="ECO:0007669"/>
    <property type="project" value="TreeGrafter"/>
</dbReference>
<keyword evidence="1" id="KW-0813">Transport</keyword>
<dbReference type="PATRIC" id="fig|1227456.3.peg.49"/>
<gene>
    <name evidence="6" type="ORF">C450_00225</name>
</gene>
<dbReference type="GO" id="GO:0005524">
    <property type="term" value="F:ATP binding"/>
    <property type="evidence" value="ECO:0007669"/>
    <property type="project" value="UniProtKB-KW"/>
</dbReference>
<dbReference type="Proteomes" id="UP000011625">
    <property type="component" value="Unassembled WGS sequence"/>
</dbReference>
<feature type="region of interest" description="Disordered" evidence="4">
    <location>
        <begin position="1"/>
        <end position="47"/>
    </location>
</feature>
<dbReference type="GO" id="GO:0042941">
    <property type="term" value="P:D-alanine transmembrane transport"/>
    <property type="evidence" value="ECO:0007669"/>
    <property type="project" value="TreeGrafter"/>
</dbReference>